<reference evidence="2 3" key="1">
    <citation type="submission" date="2017-10" db="EMBL/GenBank/DDBJ databases">
        <title>Sequencing the genomes of 1000 actinobacteria strains.</title>
        <authorList>
            <person name="Klenk H.-P."/>
        </authorList>
    </citation>
    <scope>NUCLEOTIDE SEQUENCE [LARGE SCALE GENOMIC DNA]</scope>
    <source>
        <strain evidence="2 3">DSM 21863</strain>
    </source>
</reference>
<dbReference type="OrthoDB" id="4557883at2"/>
<dbReference type="SMART" id="SM00530">
    <property type="entry name" value="HTH_XRE"/>
    <property type="match status" value="1"/>
</dbReference>
<dbReference type="CDD" id="cd00093">
    <property type="entry name" value="HTH_XRE"/>
    <property type="match status" value="1"/>
</dbReference>
<keyword evidence="3" id="KW-1185">Reference proteome</keyword>
<evidence type="ECO:0000313" key="2">
    <source>
        <dbReference type="EMBL" id="PFG44550.1"/>
    </source>
</evidence>
<evidence type="ECO:0000313" key="3">
    <source>
        <dbReference type="Proteomes" id="UP000224130"/>
    </source>
</evidence>
<dbReference type="Gene3D" id="1.10.260.40">
    <property type="entry name" value="lambda repressor-like DNA-binding domains"/>
    <property type="match status" value="1"/>
</dbReference>
<dbReference type="Pfam" id="PF13560">
    <property type="entry name" value="HTH_31"/>
    <property type="match status" value="1"/>
</dbReference>
<dbReference type="AlphaFoldDB" id="A0A2A9F208"/>
<feature type="domain" description="HTH cro/C1-type" evidence="1">
    <location>
        <begin position="35"/>
        <end position="87"/>
    </location>
</feature>
<dbReference type="PROSITE" id="PS50943">
    <property type="entry name" value="HTH_CROC1"/>
    <property type="match status" value="1"/>
</dbReference>
<accession>A0A2A9F208</accession>
<organism evidence="2 3">
    <name type="scientific">Isoptericola jiangsuensis</name>
    <dbReference type="NCBI Taxonomy" id="548579"/>
    <lineage>
        <taxon>Bacteria</taxon>
        <taxon>Bacillati</taxon>
        <taxon>Actinomycetota</taxon>
        <taxon>Actinomycetes</taxon>
        <taxon>Micrococcales</taxon>
        <taxon>Promicromonosporaceae</taxon>
        <taxon>Isoptericola</taxon>
    </lineage>
</organism>
<comment type="caution">
    <text evidence="2">The sequence shown here is derived from an EMBL/GenBank/DDBJ whole genome shotgun (WGS) entry which is preliminary data.</text>
</comment>
<gene>
    <name evidence="2" type="ORF">ATJ88_3277</name>
</gene>
<dbReference type="InterPro" id="IPR010982">
    <property type="entry name" value="Lambda_DNA-bd_dom_sf"/>
</dbReference>
<dbReference type="SUPFAM" id="SSF47413">
    <property type="entry name" value="lambda repressor-like DNA-binding domains"/>
    <property type="match status" value="1"/>
</dbReference>
<dbReference type="InterPro" id="IPR001387">
    <property type="entry name" value="Cro/C1-type_HTH"/>
</dbReference>
<evidence type="ECO:0000259" key="1">
    <source>
        <dbReference type="PROSITE" id="PS50943"/>
    </source>
</evidence>
<proteinExistence type="predicted"/>
<name>A0A2A9F208_9MICO</name>
<dbReference type="GO" id="GO:0003677">
    <property type="term" value="F:DNA binding"/>
    <property type="evidence" value="ECO:0007669"/>
    <property type="project" value="InterPro"/>
</dbReference>
<dbReference type="Proteomes" id="UP000224130">
    <property type="component" value="Unassembled WGS sequence"/>
</dbReference>
<protein>
    <submittedName>
        <fullName evidence="2">Helix-turn-helix protein</fullName>
    </submittedName>
</protein>
<sequence length="96" mass="10628">MSPYIDITETSPYVDKMRSPSLLNARSLSRLGTAVRRLRHDRGLTQAELARAAGVSRQWLVGLEAGRTPGLEISLLLRVLDQLDGSLMIRDDHDSA</sequence>
<dbReference type="EMBL" id="PDJJ01000001">
    <property type="protein sequence ID" value="PFG44550.1"/>
    <property type="molecule type" value="Genomic_DNA"/>
</dbReference>